<dbReference type="PANTHER" id="PTHR30249">
    <property type="entry name" value="PUTATIVE SEROTONIN TRANSPORTER"/>
    <property type="match status" value="1"/>
</dbReference>
<dbReference type="Proteomes" id="UP000184612">
    <property type="component" value="Unassembled WGS sequence"/>
</dbReference>
<evidence type="ECO:0000256" key="1">
    <source>
        <dbReference type="ARBA" id="ARBA00004141"/>
    </source>
</evidence>
<feature type="transmembrane region" description="Helical" evidence="5">
    <location>
        <begin position="144"/>
        <end position="166"/>
    </location>
</feature>
<organism evidence="6 7">
    <name type="scientific">Anaerocolumna xylanovorans DSM 12503</name>
    <dbReference type="NCBI Taxonomy" id="1121345"/>
    <lineage>
        <taxon>Bacteria</taxon>
        <taxon>Bacillati</taxon>
        <taxon>Bacillota</taxon>
        <taxon>Clostridia</taxon>
        <taxon>Lachnospirales</taxon>
        <taxon>Lachnospiraceae</taxon>
        <taxon>Anaerocolumna</taxon>
    </lineage>
</organism>
<comment type="subcellular location">
    <subcellularLocation>
        <location evidence="1">Membrane</location>
        <topology evidence="1">Multi-pass membrane protein</topology>
    </subcellularLocation>
</comment>
<keyword evidence="4 5" id="KW-0472">Membrane</keyword>
<dbReference type="RefSeq" id="WP_073587186.1">
    <property type="nucleotide sequence ID" value="NZ_FRFD01000003.1"/>
</dbReference>
<protein>
    <submittedName>
        <fullName evidence="6">TIGR00659 family protein</fullName>
    </submittedName>
</protein>
<reference evidence="6 7" key="1">
    <citation type="submission" date="2016-12" db="EMBL/GenBank/DDBJ databases">
        <authorList>
            <person name="Song W.-J."/>
            <person name="Kurnit D.M."/>
        </authorList>
    </citation>
    <scope>NUCLEOTIDE SEQUENCE [LARGE SCALE GENOMIC DNA]</scope>
    <source>
        <strain evidence="6 7">DSM 12503</strain>
    </source>
</reference>
<evidence type="ECO:0000313" key="6">
    <source>
        <dbReference type="EMBL" id="SHO44128.1"/>
    </source>
</evidence>
<gene>
    <name evidence="6" type="ORF">SAMN02745217_00474</name>
</gene>
<dbReference type="OrthoDB" id="9811701at2"/>
<feature type="transmembrane region" description="Helical" evidence="5">
    <location>
        <begin position="38"/>
        <end position="59"/>
    </location>
</feature>
<dbReference type="PANTHER" id="PTHR30249:SF0">
    <property type="entry name" value="PLASTIDAL GLYCOLATE_GLYCERATE TRANSLOCATOR 1, CHLOROPLASTIC"/>
    <property type="match status" value="1"/>
</dbReference>
<keyword evidence="3 5" id="KW-1133">Transmembrane helix</keyword>
<dbReference type="InterPro" id="IPR007300">
    <property type="entry name" value="CidB/LrgB"/>
</dbReference>
<feature type="transmembrane region" description="Helical" evidence="5">
    <location>
        <begin position="206"/>
        <end position="227"/>
    </location>
</feature>
<dbReference type="STRING" id="1121345.SAMN02745217_00474"/>
<evidence type="ECO:0000256" key="2">
    <source>
        <dbReference type="ARBA" id="ARBA00022692"/>
    </source>
</evidence>
<accession>A0A1M7XYJ1</accession>
<evidence type="ECO:0000256" key="3">
    <source>
        <dbReference type="ARBA" id="ARBA00022989"/>
    </source>
</evidence>
<proteinExistence type="predicted"/>
<feature type="transmembrane region" description="Helical" evidence="5">
    <location>
        <begin position="65"/>
        <end position="82"/>
    </location>
</feature>
<keyword evidence="2 5" id="KW-0812">Transmembrane</keyword>
<evidence type="ECO:0000256" key="5">
    <source>
        <dbReference type="SAM" id="Phobius"/>
    </source>
</evidence>
<feature type="transmembrane region" description="Helical" evidence="5">
    <location>
        <begin position="94"/>
        <end position="119"/>
    </location>
</feature>
<dbReference type="Pfam" id="PF04172">
    <property type="entry name" value="LrgB"/>
    <property type="match status" value="1"/>
</dbReference>
<evidence type="ECO:0000256" key="4">
    <source>
        <dbReference type="ARBA" id="ARBA00023136"/>
    </source>
</evidence>
<feature type="transmembrane region" description="Helical" evidence="5">
    <location>
        <begin position="6"/>
        <end position="26"/>
    </location>
</feature>
<evidence type="ECO:0000313" key="7">
    <source>
        <dbReference type="Proteomes" id="UP000184612"/>
    </source>
</evidence>
<dbReference type="AlphaFoldDB" id="A0A1M7XYJ1"/>
<name>A0A1M7XYJ1_9FIRM</name>
<dbReference type="EMBL" id="FRFD01000003">
    <property type="protein sequence ID" value="SHO44128.1"/>
    <property type="molecule type" value="Genomic_DNA"/>
</dbReference>
<dbReference type="GO" id="GO:0016020">
    <property type="term" value="C:membrane"/>
    <property type="evidence" value="ECO:0007669"/>
    <property type="project" value="UniProtKB-SubCell"/>
</dbReference>
<keyword evidence="7" id="KW-1185">Reference proteome</keyword>
<sequence>MRHLLAESTFFGVLISIIGYELGLFLKRKLKLAIFNPLLISIVFVIAVLLITHVGYGSYNKGAKYLSYLLTPATICLAIPLYEQMDLLKSNLKAILTGIISGVIASLGSVLIFSLLFHFSHAEYATLLPKSITTAIGMGISEELGGIVTITVTVIIVTGVVGNIIAEKVCKVFRIKDPIAKGVALGTAAHAIGTAKAMEMGEVEGAMSSLAIAVAGLITVIGASVFVNFL</sequence>